<sequence>MAPTSKPEAARAYDAAAREFRGAKAKTNFTYGNTDDFTRSPARAAPWSLFSAAVGPHTLQRALSLPVTANRPTFFFDVFASAGKFISDAGGAQSESDSSSWVVDLYQGVRARVFDLDLNELPAEMF</sequence>
<evidence type="ECO:0000313" key="2">
    <source>
        <dbReference type="Proteomes" id="UP000436088"/>
    </source>
</evidence>
<dbReference type="AlphaFoldDB" id="A0A6A2XN89"/>
<dbReference type="InterPro" id="IPR036955">
    <property type="entry name" value="AP2/ERF_dom_sf"/>
</dbReference>
<dbReference type="Proteomes" id="UP000436088">
    <property type="component" value="Unassembled WGS sequence"/>
</dbReference>
<keyword evidence="2" id="KW-1185">Reference proteome</keyword>
<comment type="caution">
    <text evidence="1">The sequence shown here is derived from an EMBL/GenBank/DDBJ whole genome shotgun (WGS) entry which is preliminary data.</text>
</comment>
<dbReference type="Gene3D" id="3.30.730.10">
    <property type="entry name" value="AP2/ERF domain"/>
    <property type="match status" value="1"/>
</dbReference>
<dbReference type="EMBL" id="VEPZ02001367">
    <property type="protein sequence ID" value="KAE8677058.1"/>
    <property type="molecule type" value="Genomic_DNA"/>
</dbReference>
<organism evidence="1 2">
    <name type="scientific">Hibiscus syriacus</name>
    <name type="common">Rose of Sharon</name>
    <dbReference type="NCBI Taxonomy" id="106335"/>
    <lineage>
        <taxon>Eukaryota</taxon>
        <taxon>Viridiplantae</taxon>
        <taxon>Streptophyta</taxon>
        <taxon>Embryophyta</taxon>
        <taxon>Tracheophyta</taxon>
        <taxon>Spermatophyta</taxon>
        <taxon>Magnoliopsida</taxon>
        <taxon>eudicotyledons</taxon>
        <taxon>Gunneridae</taxon>
        <taxon>Pentapetalae</taxon>
        <taxon>rosids</taxon>
        <taxon>malvids</taxon>
        <taxon>Malvales</taxon>
        <taxon>Malvaceae</taxon>
        <taxon>Malvoideae</taxon>
        <taxon>Hibiscus</taxon>
    </lineage>
</organism>
<accession>A0A6A2XN89</accession>
<protein>
    <submittedName>
        <fullName evidence="1">Tetratricopeptide repeat (TPR)-like superfamily protein</fullName>
    </submittedName>
</protein>
<dbReference type="GO" id="GO:0003700">
    <property type="term" value="F:DNA-binding transcription factor activity"/>
    <property type="evidence" value="ECO:0007669"/>
    <property type="project" value="InterPro"/>
</dbReference>
<reference evidence="1" key="1">
    <citation type="submission" date="2019-09" db="EMBL/GenBank/DDBJ databases">
        <title>Draft genome information of white flower Hibiscus syriacus.</title>
        <authorList>
            <person name="Kim Y.-M."/>
        </authorList>
    </citation>
    <scope>NUCLEOTIDE SEQUENCE [LARGE SCALE GENOMIC DNA]</scope>
    <source>
        <strain evidence="1">YM2019G1</strain>
    </source>
</reference>
<name>A0A6A2XN89_HIBSY</name>
<gene>
    <name evidence="1" type="ORF">F3Y22_tig00111550pilonHSYRG00018</name>
</gene>
<evidence type="ECO:0000313" key="1">
    <source>
        <dbReference type="EMBL" id="KAE8677058.1"/>
    </source>
</evidence>
<proteinExistence type="predicted"/>